<dbReference type="PANTHER" id="PTHR48449:SF1">
    <property type="entry name" value="DUF1985 DOMAIN-CONTAINING PROTEIN"/>
    <property type="match status" value="1"/>
</dbReference>
<comment type="caution">
    <text evidence="3">The sequence shown here is derived from an EMBL/GenBank/DDBJ whole genome shotgun (WGS) entry which is preliminary data.</text>
</comment>
<dbReference type="Proteomes" id="UP000886595">
    <property type="component" value="Unassembled WGS sequence"/>
</dbReference>
<accession>A0A8X7QH93</accession>
<feature type="domain" description="DUF1985" evidence="2">
    <location>
        <begin position="8"/>
        <end position="102"/>
    </location>
</feature>
<dbReference type="PANTHER" id="PTHR48449">
    <property type="entry name" value="DUF1985 DOMAIN-CONTAINING PROTEIN"/>
    <property type="match status" value="1"/>
</dbReference>
<dbReference type="EMBL" id="JAAMPC010000013">
    <property type="protein sequence ID" value="KAG2270356.1"/>
    <property type="molecule type" value="Genomic_DNA"/>
</dbReference>
<dbReference type="AlphaFoldDB" id="A0A8X7QH93"/>
<proteinExistence type="predicted"/>
<name>A0A8X7QH93_BRACI</name>
<evidence type="ECO:0000313" key="4">
    <source>
        <dbReference type="Proteomes" id="UP000886595"/>
    </source>
</evidence>
<feature type="region of interest" description="Disordered" evidence="1">
    <location>
        <begin position="102"/>
        <end position="128"/>
    </location>
</feature>
<dbReference type="InterPro" id="IPR015410">
    <property type="entry name" value="DUF1985"/>
</dbReference>
<reference evidence="3 4" key="1">
    <citation type="submission" date="2020-02" db="EMBL/GenBank/DDBJ databases">
        <authorList>
            <person name="Ma Q."/>
            <person name="Huang Y."/>
            <person name="Song X."/>
            <person name="Pei D."/>
        </authorList>
    </citation>
    <scope>NUCLEOTIDE SEQUENCE [LARGE SCALE GENOMIC DNA]</scope>
    <source>
        <strain evidence="3">Sxm20200214</strain>
        <tissue evidence="3">Leaf</tissue>
    </source>
</reference>
<gene>
    <name evidence="3" type="ORF">Bca52824_064911</name>
</gene>
<keyword evidence="4" id="KW-1185">Reference proteome</keyword>
<dbReference type="OrthoDB" id="1106331at2759"/>
<sequence length="128" mass="14408">MGIWMLVLRTTKTKNDKELWFIVNGVPIRYSLREMTLISGLHCHDYPNNYDRMGGSGFIEKHFESGKKIKYETVEKRLKAMKGPCSGERLKMAVLETVEEVVGEPFGEQPDGEADGQPDAEAVGQPYG</sequence>
<evidence type="ECO:0000256" key="1">
    <source>
        <dbReference type="SAM" id="MobiDB-lite"/>
    </source>
</evidence>
<evidence type="ECO:0000313" key="3">
    <source>
        <dbReference type="EMBL" id="KAG2270356.1"/>
    </source>
</evidence>
<organism evidence="3 4">
    <name type="scientific">Brassica carinata</name>
    <name type="common">Ethiopian mustard</name>
    <name type="synonym">Abyssinian cabbage</name>
    <dbReference type="NCBI Taxonomy" id="52824"/>
    <lineage>
        <taxon>Eukaryota</taxon>
        <taxon>Viridiplantae</taxon>
        <taxon>Streptophyta</taxon>
        <taxon>Embryophyta</taxon>
        <taxon>Tracheophyta</taxon>
        <taxon>Spermatophyta</taxon>
        <taxon>Magnoliopsida</taxon>
        <taxon>eudicotyledons</taxon>
        <taxon>Gunneridae</taxon>
        <taxon>Pentapetalae</taxon>
        <taxon>rosids</taxon>
        <taxon>malvids</taxon>
        <taxon>Brassicales</taxon>
        <taxon>Brassicaceae</taxon>
        <taxon>Brassiceae</taxon>
        <taxon>Brassica</taxon>
    </lineage>
</organism>
<evidence type="ECO:0000259" key="2">
    <source>
        <dbReference type="Pfam" id="PF09331"/>
    </source>
</evidence>
<protein>
    <recommendedName>
        <fullName evidence="2">DUF1985 domain-containing protein</fullName>
    </recommendedName>
</protein>
<dbReference type="Pfam" id="PF09331">
    <property type="entry name" value="DUF1985"/>
    <property type="match status" value="1"/>
</dbReference>